<feature type="non-terminal residue" evidence="1">
    <location>
        <position position="398"/>
    </location>
</feature>
<reference evidence="1" key="2">
    <citation type="submission" date="2020-11" db="EMBL/GenBank/DDBJ databases">
        <authorList>
            <person name="McCartney M.A."/>
            <person name="Auch B."/>
            <person name="Kono T."/>
            <person name="Mallez S."/>
            <person name="Becker A."/>
            <person name="Gohl D.M."/>
            <person name="Silverstein K.A.T."/>
            <person name="Koren S."/>
            <person name="Bechman K.B."/>
            <person name="Herman A."/>
            <person name="Abrahante J.E."/>
            <person name="Garbe J."/>
        </authorList>
    </citation>
    <scope>NUCLEOTIDE SEQUENCE</scope>
    <source>
        <strain evidence="1">Duluth1</strain>
        <tissue evidence="1">Whole animal</tissue>
    </source>
</reference>
<gene>
    <name evidence="1" type="ORF">DPMN_100369</name>
</gene>
<dbReference type="SUPFAM" id="SSF50978">
    <property type="entry name" value="WD40 repeat-like"/>
    <property type="match status" value="1"/>
</dbReference>
<dbReference type="PANTHER" id="PTHR16317:SF1">
    <property type="entry name" value="KICSTOR COMPLEX PROTEIN ITFG2"/>
    <property type="match status" value="1"/>
</dbReference>
<organism evidence="1 2">
    <name type="scientific">Dreissena polymorpha</name>
    <name type="common">Zebra mussel</name>
    <name type="synonym">Mytilus polymorpha</name>
    <dbReference type="NCBI Taxonomy" id="45954"/>
    <lineage>
        <taxon>Eukaryota</taxon>
        <taxon>Metazoa</taxon>
        <taxon>Spiralia</taxon>
        <taxon>Lophotrochozoa</taxon>
        <taxon>Mollusca</taxon>
        <taxon>Bivalvia</taxon>
        <taxon>Autobranchia</taxon>
        <taxon>Heteroconchia</taxon>
        <taxon>Euheterodonta</taxon>
        <taxon>Imparidentia</taxon>
        <taxon>Neoheterodontei</taxon>
        <taxon>Myida</taxon>
        <taxon>Dreissenoidea</taxon>
        <taxon>Dreissenidae</taxon>
        <taxon>Dreissena</taxon>
    </lineage>
</organism>
<dbReference type="EMBL" id="JAIWYP010000003">
    <property type="protein sequence ID" value="KAH3857754.1"/>
    <property type="molecule type" value="Genomic_DNA"/>
</dbReference>
<dbReference type="InterPro" id="IPR015943">
    <property type="entry name" value="WD40/YVTN_repeat-like_dom_sf"/>
</dbReference>
<dbReference type="GO" id="GO:0032006">
    <property type="term" value="P:regulation of TOR signaling"/>
    <property type="evidence" value="ECO:0007669"/>
    <property type="project" value="TreeGrafter"/>
</dbReference>
<dbReference type="PANTHER" id="PTHR16317">
    <property type="entry name" value="INTEGRIN ALPHA REPEAT DOMAIN-CONTAINING"/>
    <property type="match status" value="1"/>
</dbReference>
<comment type="caution">
    <text evidence="1">The sequence shown here is derived from an EMBL/GenBank/DDBJ whole genome shotgun (WGS) entry which is preliminary data.</text>
</comment>
<dbReference type="Proteomes" id="UP000828390">
    <property type="component" value="Unassembled WGS sequence"/>
</dbReference>
<keyword evidence="2" id="KW-1185">Reference proteome</keyword>
<dbReference type="InterPro" id="IPR036322">
    <property type="entry name" value="WD40_repeat_dom_sf"/>
</dbReference>
<evidence type="ECO:0008006" key="3">
    <source>
        <dbReference type="Google" id="ProtNLM"/>
    </source>
</evidence>
<dbReference type="Gene3D" id="2.130.10.10">
    <property type="entry name" value="YVTN repeat-like/Quinoprotein amine dehydrogenase"/>
    <property type="match status" value="1"/>
</dbReference>
<evidence type="ECO:0000313" key="1">
    <source>
        <dbReference type="EMBL" id="KAH3857754.1"/>
    </source>
</evidence>
<evidence type="ECO:0000313" key="2">
    <source>
        <dbReference type="Proteomes" id="UP000828390"/>
    </source>
</evidence>
<protein>
    <recommendedName>
        <fullName evidence="3">Integrin-alpha FG-GAP repeat-containing protein 2</fullName>
    </recommendedName>
</protein>
<reference evidence="1" key="1">
    <citation type="journal article" date="2019" name="bioRxiv">
        <title>The Genome of the Zebra Mussel, Dreissena polymorpha: A Resource for Invasive Species Research.</title>
        <authorList>
            <person name="McCartney M.A."/>
            <person name="Auch B."/>
            <person name="Kono T."/>
            <person name="Mallez S."/>
            <person name="Zhang Y."/>
            <person name="Obille A."/>
            <person name="Becker A."/>
            <person name="Abrahante J.E."/>
            <person name="Garbe J."/>
            <person name="Badalamenti J.P."/>
            <person name="Herman A."/>
            <person name="Mangelson H."/>
            <person name="Liachko I."/>
            <person name="Sullivan S."/>
            <person name="Sone E.D."/>
            <person name="Koren S."/>
            <person name="Silverstein K.A.T."/>
            <person name="Beckman K.B."/>
            <person name="Gohl D.M."/>
        </authorList>
    </citation>
    <scope>NUCLEOTIDE SEQUENCE</scope>
    <source>
        <strain evidence="1">Duluth1</strain>
        <tissue evidence="1">Whole animal</tissue>
    </source>
</reference>
<dbReference type="Pfam" id="PF15907">
    <property type="entry name" value="Itfg2"/>
    <property type="match status" value="1"/>
</dbReference>
<dbReference type="InterPro" id="IPR031793">
    <property type="entry name" value="KICSTOR_ITFG2"/>
</dbReference>
<name>A0A9D4LHA0_DREPO</name>
<sequence length="398" mass="44711">GNELAVGNIDGTLAIFKGRGHKPWRKCSDLGMITCITVGDIYSTGKNQLLCLTAEGWLYVFDVKVDYQNEPGHESHDDDEKGDNLMPTFKQHLPPNGKVMQAADIDSDGKVELAIGYSDRVIRLYKWQCGLSEMDGETGGFMIQINKWQLAGQIGSITVSRNKAGLNELMASQPGGTYVKLVMDPSDQQEHDGLSESVPANLIYDPLMLSEIRNSNISTEIIGNIRKCPGSASEKETDVLFALCTLDGTLVLVDSEGIIQWSLQVDHQLFSLNKLDVTGNGKEEVVCCSWDGQTYIVNHSREAVRYQFEENVAAFTAGYFAVNTTDNVPCFVYATFNNRIYIYYNIQLPQVESTNLIEVMDKREETRRLLDRLKLGSPRNRDLQELYRWCLYGWKDKS</sequence>
<dbReference type="AlphaFoldDB" id="A0A9D4LHA0"/>
<accession>A0A9D4LHA0</accession>
<proteinExistence type="predicted"/>